<dbReference type="InterPro" id="IPR005170">
    <property type="entry name" value="Transptr-assoc_dom"/>
</dbReference>
<evidence type="ECO:0000256" key="5">
    <source>
        <dbReference type="ARBA" id="ARBA00022737"/>
    </source>
</evidence>
<evidence type="ECO:0000313" key="14">
    <source>
        <dbReference type="EMBL" id="TDO05290.1"/>
    </source>
</evidence>
<evidence type="ECO:0000256" key="4">
    <source>
        <dbReference type="ARBA" id="ARBA00022692"/>
    </source>
</evidence>
<dbReference type="GO" id="GO:0005886">
    <property type="term" value="C:plasma membrane"/>
    <property type="evidence" value="ECO:0007669"/>
    <property type="project" value="UniProtKB-SubCell"/>
</dbReference>
<dbReference type="AlphaFoldDB" id="A0A4R6HAB2"/>
<protein>
    <submittedName>
        <fullName evidence="14">Gliding motility-associated protein GldE</fullName>
    </submittedName>
</protein>
<feature type="domain" description="CNNM transmembrane" evidence="13">
    <location>
        <begin position="21"/>
        <end position="210"/>
    </location>
</feature>
<organism evidence="14 15">
    <name type="scientific">Sunxiuqinia elliptica</name>
    <dbReference type="NCBI Taxonomy" id="655355"/>
    <lineage>
        <taxon>Bacteria</taxon>
        <taxon>Pseudomonadati</taxon>
        <taxon>Bacteroidota</taxon>
        <taxon>Bacteroidia</taxon>
        <taxon>Marinilabiliales</taxon>
        <taxon>Prolixibacteraceae</taxon>
        <taxon>Sunxiuqinia</taxon>
    </lineage>
</organism>
<dbReference type="NCBIfam" id="TIGR03520">
    <property type="entry name" value="GldE"/>
    <property type="match status" value="1"/>
</dbReference>
<dbReference type="PANTHER" id="PTHR22777">
    <property type="entry name" value="HEMOLYSIN-RELATED"/>
    <property type="match status" value="1"/>
</dbReference>
<dbReference type="InterPro" id="IPR046342">
    <property type="entry name" value="CBS_dom_sf"/>
</dbReference>
<evidence type="ECO:0000256" key="9">
    <source>
        <dbReference type="PROSITE-ProRule" id="PRU00703"/>
    </source>
</evidence>
<evidence type="ECO:0000256" key="2">
    <source>
        <dbReference type="ARBA" id="ARBA00006337"/>
    </source>
</evidence>
<dbReference type="PANTHER" id="PTHR22777:SF32">
    <property type="entry name" value="UPF0053 INNER MEMBRANE PROTEIN YFJD"/>
    <property type="match status" value="1"/>
</dbReference>
<feature type="transmembrane region" description="Helical" evidence="11">
    <location>
        <begin position="115"/>
        <end position="136"/>
    </location>
</feature>
<gene>
    <name evidence="14" type="ORF">DET52_101646</name>
</gene>
<dbReference type="SMART" id="SM01091">
    <property type="entry name" value="CorC_HlyC"/>
    <property type="match status" value="1"/>
</dbReference>
<dbReference type="InterPro" id="IPR044751">
    <property type="entry name" value="Ion_transp-like_CBS"/>
</dbReference>
<dbReference type="InterPro" id="IPR036318">
    <property type="entry name" value="FAD-bd_PCMH-like_sf"/>
</dbReference>
<dbReference type="EMBL" id="SNWI01000001">
    <property type="protein sequence ID" value="TDO05290.1"/>
    <property type="molecule type" value="Genomic_DNA"/>
</dbReference>
<dbReference type="Gene3D" id="3.30.465.10">
    <property type="match status" value="1"/>
</dbReference>
<dbReference type="Proteomes" id="UP000294848">
    <property type="component" value="Unassembled WGS sequence"/>
</dbReference>
<proteinExistence type="inferred from homology"/>
<evidence type="ECO:0000256" key="3">
    <source>
        <dbReference type="ARBA" id="ARBA00022475"/>
    </source>
</evidence>
<dbReference type="Pfam" id="PF03471">
    <property type="entry name" value="CorC_HlyC"/>
    <property type="match status" value="1"/>
</dbReference>
<sequence>METDPLPILTAINWDIEFYPLTPAVILSLVLVLLLLFFSALISGSEVAYFSLSPQDREKLKSSKSKQNNTILHNLNNPEKLLATILVANNFVNVGVVILSAYTTGKLVNFTAAPTLGFIFQVIVITFVLLLFGEIIPKVYATRHSLGFARFMAVPLRVLEQLFRPINSILISSTSFVNKRFHKQPQNISVDELSQALELTLENDHTEDKEILEGIVKFGNKNVVEIMRSRVDVEALEFKDSYSKVINLINDSGYSRIPVYDGSFDNIKGILYIKDLLPHIHKKENFKWQTIIRPPFYVPETKKIDDLLEEFQKNKVHMAIVVDEYGGSSGIVTLEDVLEEIVGEIADEFDEDENYFTKIAENKYLFDGKILLHDFYKITGANDHVFDDYKGDADTLAGLILELKGEIPPAHEKLKCENFVFSIESVDNRRIKKIKVEIEDEASKS</sequence>
<reference evidence="14 15" key="1">
    <citation type="submission" date="2019-03" db="EMBL/GenBank/DDBJ databases">
        <title>Freshwater and sediment microbial communities from various areas in North America, analyzing microbe dynamics in response to fracking.</title>
        <authorList>
            <person name="Lamendella R."/>
        </authorList>
    </citation>
    <scope>NUCLEOTIDE SEQUENCE [LARGE SCALE GENOMIC DNA]</scope>
    <source>
        <strain evidence="14 15">114D</strain>
    </source>
</reference>
<evidence type="ECO:0000313" key="15">
    <source>
        <dbReference type="Proteomes" id="UP000294848"/>
    </source>
</evidence>
<feature type="transmembrane region" description="Helical" evidence="11">
    <location>
        <begin position="24"/>
        <end position="52"/>
    </location>
</feature>
<keyword evidence="5" id="KW-0677">Repeat</keyword>
<feature type="transmembrane region" description="Helical" evidence="11">
    <location>
        <begin position="81"/>
        <end position="103"/>
    </location>
</feature>
<dbReference type="OrthoDB" id="9798188at2"/>
<dbReference type="SMART" id="SM00116">
    <property type="entry name" value="CBS"/>
    <property type="match status" value="2"/>
</dbReference>
<dbReference type="SUPFAM" id="SSF56176">
    <property type="entry name" value="FAD-binding/transporter-associated domain-like"/>
    <property type="match status" value="1"/>
</dbReference>
<dbReference type="InterPro" id="IPR016169">
    <property type="entry name" value="FAD-bd_PCMH_sub2"/>
</dbReference>
<dbReference type="PROSITE" id="PS51371">
    <property type="entry name" value="CBS"/>
    <property type="match status" value="2"/>
</dbReference>
<evidence type="ECO:0000256" key="1">
    <source>
        <dbReference type="ARBA" id="ARBA00004651"/>
    </source>
</evidence>
<dbReference type="InterPro" id="IPR000644">
    <property type="entry name" value="CBS_dom"/>
</dbReference>
<dbReference type="Pfam" id="PF00571">
    <property type="entry name" value="CBS"/>
    <property type="match status" value="2"/>
</dbReference>
<dbReference type="FunFam" id="3.10.580.10:FF:000002">
    <property type="entry name" value="Magnesium/cobalt efflux protein CorC"/>
    <property type="match status" value="1"/>
</dbReference>
<comment type="caution">
    <text evidence="14">The sequence shown here is derived from an EMBL/GenBank/DDBJ whole genome shotgun (WGS) entry which is preliminary data.</text>
</comment>
<evidence type="ECO:0000259" key="13">
    <source>
        <dbReference type="PROSITE" id="PS51846"/>
    </source>
</evidence>
<dbReference type="GO" id="GO:0050660">
    <property type="term" value="F:flavin adenine dinucleotide binding"/>
    <property type="evidence" value="ECO:0007669"/>
    <property type="project" value="InterPro"/>
</dbReference>
<name>A0A4R6HAB2_9BACT</name>
<evidence type="ECO:0000259" key="12">
    <source>
        <dbReference type="PROSITE" id="PS51371"/>
    </source>
</evidence>
<dbReference type="InterPro" id="IPR002550">
    <property type="entry name" value="CNNM"/>
</dbReference>
<dbReference type="RefSeq" id="WP_133463361.1">
    <property type="nucleotide sequence ID" value="NZ_SNWI01000001.1"/>
</dbReference>
<keyword evidence="7 9" id="KW-0129">CBS domain</keyword>
<evidence type="ECO:0000256" key="6">
    <source>
        <dbReference type="ARBA" id="ARBA00022989"/>
    </source>
</evidence>
<accession>A0A4R6HAB2</accession>
<feature type="domain" description="CBS" evidence="12">
    <location>
        <begin position="227"/>
        <end position="287"/>
    </location>
</feature>
<keyword evidence="8 10" id="KW-0472">Membrane</keyword>
<evidence type="ECO:0000256" key="7">
    <source>
        <dbReference type="ARBA" id="ARBA00023122"/>
    </source>
</evidence>
<dbReference type="Gene3D" id="3.10.580.10">
    <property type="entry name" value="CBS-domain"/>
    <property type="match status" value="1"/>
</dbReference>
<evidence type="ECO:0000256" key="11">
    <source>
        <dbReference type="SAM" id="Phobius"/>
    </source>
</evidence>
<evidence type="ECO:0000256" key="8">
    <source>
        <dbReference type="ARBA" id="ARBA00023136"/>
    </source>
</evidence>
<dbReference type="CDD" id="cd04590">
    <property type="entry name" value="CBS_pair_CorC_HlyC_assoc"/>
    <property type="match status" value="1"/>
</dbReference>
<comment type="subcellular location">
    <subcellularLocation>
        <location evidence="1">Cell membrane</location>
        <topology evidence="1">Multi-pass membrane protein</topology>
    </subcellularLocation>
</comment>
<keyword evidence="6 10" id="KW-1133">Transmembrane helix</keyword>
<keyword evidence="3" id="KW-1003">Cell membrane</keyword>
<comment type="similarity">
    <text evidence="2">Belongs to the UPF0053 family.</text>
</comment>
<dbReference type="PROSITE" id="PS51846">
    <property type="entry name" value="CNNM"/>
    <property type="match status" value="1"/>
</dbReference>
<evidence type="ECO:0000256" key="10">
    <source>
        <dbReference type="PROSITE-ProRule" id="PRU01193"/>
    </source>
</evidence>
<feature type="domain" description="CBS" evidence="12">
    <location>
        <begin position="291"/>
        <end position="348"/>
    </location>
</feature>
<dbReference type="InterPro" id="IPR019862">
    <property type="entry name" value="Motility-assoc_prot_GldE"/>
</dbReference>
<dbReference type="Pfam" id="PF01595">
    <property type="entry name" value="CNNM"/>
    <property type="match status" value="1"/>
</dbReference>
<dbReference type="SUPFAM" id="SSF54631">
    <property type="entry name" value="CBS-domain pair"/>
    <property type="match status" value="1"/>
</dbReference>
<keyword evidence="4 10" id="KW-0812">Transmembrane</keyword>